<evidence type="ECO:0000313" key="9">
    <source>
        <dbReference type="Proteomes" id="UP000198728"/>
    </source>
</evidence>
<dbReference type="EMBL" id="FOLG01000002">
    <property type="protein sequence ID" value="SFC01751.1"/>
    <property type="molecule type" value="Genomic_DNA"/>
</dbReference>
<dbReference type="PANTHER" id="PTHR36838:SF3">
    <property type="entry name" value="TRANSPORTER AUXIN EFFLUX CARRIER EC FAMILY"/>
    <property type="match status" value="1"/>
</dbReference>
<dbReference type="Pfam" id="PF03547">
    <property type="entry name" value="Mem_trans"/>
    <property type="match status" value="1"/>
</dbReference>
<evidence type="ECO:0000256" key="3">
    <source>
        <dbReference type="ARBA" id="ARBA00022475"/>
    </source>
</evidence>
<sequence length="311" mass="32994">MLAILAAILPVFIVVGFGYVAVRYNLFADSAVEGLMKFSQNFAIPALLFRAMSTLEIGAAFTPSLFLSYYGGATLSFLVALLGARLLFERPWEDSIAIGFSGLFANGLLLGVPVTEQAFGPQATEGNFVIISVNSLYCYGIGITAMEIARARRSGGTLSQLPGRVLKAMFRNAMILGIISGLAVNASGLTLPVFFTDALDLMARAALPAALFGLGGVLCHYRPEGDLRTIALIVLASLFIHPATTWFIGTVSSLPEAGFRSAVTMAAMAPGVNTYIFANMYGTARRVVASAVLIGTAVSLFTTWAWLTLLH</sequence>
<evidence type="ECO:0000256" key="4">
    <source>
        <dbReference type="ARBA" id="ARBA00022692"/>
    </source>
</evidence>
<keyword evidence="3" id="KW-1003">Cell membrane</keyword>
<feature type="transmembrane region" description="Helical" evidence="7">
    <location>
        <begin position="126"/>
        <end position="149"/>
    </location>
</feature>
<evidence type="ECO:0000256" key="1">
    <source>
        <dbReference type="ARBA" id="ARBA00004141"/>
    </source>
</evidence>
<dbReference type="InterPro" id="IPR004776">
    <property type="entry name" value="Mem_transp_PIN-like"/>
</dbReference>
<evidence type="ECO:0000256" key="6">
    <source>
        <dbReference type="ARBA" id="ARBA00023136"/>
    </source>
</evidence>
<evidence type="ECO:0000313" key="8">
    <source>
        <dbReference type="EMBL" id="SFC01751.1"/>
    </source>
</evidence>
<keyword evidence="6 7" id="KW-0472">Membrane</keyword>
<keyword evidence="9" id="KW-1185">Reference proteome</keyword>
<feature type="transmembrane region" description="Helical" evidence="7">
    <location>
        <begin position="201"/>
        <end position="218"/>
    </location>
</feature>
<evidence type="ECO:0008006" key="10">
    <source>
        <dbReference type="Google" id="ProtNLM"/>
    </source>
</evidence>
<feature type="transmembrane region" description="Helical" evidence="7">
    <location>
        <begin position="257"/>
        <end position="278"/>
    </location>
</feature>
<evidence type="ECO:0000256" key="7">
    <source>
        <dbReference type="SAM" id="Phobius"/>
    </source>
</evidence>
<dbReference type="RefSeq" id="WP_093359615.1">
    <property type="nucleotide sequence ID" value="NZ_FOLG01000002.1"/>
</dbReference>
<gene>
    <name evidence="8" type="ORF">SAMN04488094_102249</name>
</gene>
<feature type="transmembrane region" description="Helical" evidence="7">
    <location>
        <begin position="6"/>
        <end position="22"/>
    </location>
</feature>
<dbReference type="GO" id="GO:0016020">
    <property type="term" value="C:membrane"/>
    <property type="evidence" value="ECO:0007669"/>
    <property type="project" value="UniProtKB-SubCell"/>
</dbReference>
<dbReference type="Proteomes" id="UP000198728">
    <property type="component" value="Unassembled WGS sequence"/>
</dbReference>
<keyword evidence="4 7" id="KW-0812">Transmembrane</keyword>
<reference evidence="8 9" key="1">
    <citation type="submission" date="2016-10" db="EMBL/GenBank/DDBJ databases">
        <authorList>
            <person name="de Groot N.N."/>
        </authorList>
    </citation>
    <scope>NUCLEOTIDE SEQUENCE [LARGE SCALE GENOMIC DNA]</scope>
    <source>
        <strain evidence="8 9">DSM 19548</strain>
    </source>
</reference>
<feature type="transmembrane region" description="Helical" evidence="7">
    <location>
        <begin position="170"/>
        <end position="195"/>
    </location>
</feature>
<proteinExistence type="predicted"/>
<feature type="transmembrane region" description="Helical" evidence="7">
    <location>
        <begin position="95"/>
        <end position="114"/>
    </location>
</feature>
<comment type="subcellular location">
    <subcellularLocation>
        <location evidence="1">Membrane</location>
        <topology evidence="1">Multi-pass membrane protein</topology>
    </subcellularLocation>
</comment>
<accession>A0A1I1FR53</accession>
<dbReference type="PANTHER" id="PTHR36838">
    <property type="entry name" value="AUXIN EFFLUX CARRIER FAMILY PROTEIN"/>
    <property type="match status" value="1"/>
</dbReference>
<protein>
    <recommendedName>
        <fullName evidence="10">Malonate transporter</fullName>
    </recommendedName>
</protein>
<feature type="transmembrane region" description="Helical" evidence="7">
    <location>
        <begin position="230"/>
        <end position="251"/>
    </location>
</feature>
<dbReference type="OrthoDB" id="9810457at2"/>
<evidence type="ECO:0000256" key="5">
    <source>
        <dbReference type="ARBA" id="ARBA00022989"/>
    </source>
</evidence>
<evidence type="ECO:0000256" key="2">
    <source>
        <dbReference type="ARBA" id="ARBA00022448"/>
    </source>
</evidence>
<name>A0A1I1FR53_9RHOB</name>
<keyword evidence="5 7" id="KW-1133">Transmembrane helix</keyword>
<dbReference type="AlphaFoldDB" id="A0A1I1FR53"/>
<dbReference type="GO" id="GO:0055085">
    <property type="term" value="P:transmembrane transport"/>
    <property type="evidence" value="ECO:0007669"/>
    <property type="project" value="InterPro"/>
</dbReference>
<feature type="transmembrane region" description="Helical" evidence="7">
    <location>
        <begin position="67"/>
        <end position="88"/>
    </location>
</feature>
<dbReference type="STRING" id="441112.SAMN04488094_102249"/>
<keyword evidence="2" id="KW-0813">Transport</keyword>
<feature type="transmembrane region" description="Helical" evidence="7">
    <location>
        <begin position="287"/>
        <end position="307"/>
    </location>
</feature>
<organism evidence="8 9">
    <name type="scientific">Tropicimonas isoalkanivorans</name>
    <dbReference type="NCBI Taxonomy" id="441112"/>
    <lineage>
        <taxon>Bacteria</taxon>
        <taxon>Pseudomonadati</taxon>
        <taxon>Pseudomonadota</taxon>
        <taxon>Alphaproteobacteria</taxon>
        <taxon>Rhodobacterales</taxon>
        <taxon>Roseobacteraceae</taxon>
        <taxon>Tropicimonas</taxon>
    </lineage>
</organism>